<dbReference type="SUPFAM" id="SSF55826">
    <property type="entry name" value="YbaK/ProRS associated domain"/>
    <property type="match status" value="1"/>
</dbReference>
<sequence>MLNIQHYYCTVVKRGGISMLNLVTTLNKQGLYYELYQHQEIFSNEDALVVKAKKGFSGTETKSLFLKDSYDKYYIFFTFTTKKADFKKIHQLTGKRLKIVAKNEMEQTTGQRAGAVSPLGYDSNITIIVDEELFNQEKLVLLQVDQTKQWLF</sequence>
<keyword evidence="1" id="KW-0648">Protein biosynthesis</keyword>
<evidence type="ECO:0000313" key="4">
    <source>
        <dbReference type="Proteomes" id="UP000002663"/>
    </source>
</evidence>
<dbReference type="InterPro" id="IPR036754">
    <property type="entry name" value="YbaK/aa-tRNA-synt-asso_dom_sf"/>
</dbReference>
<evidence type="ECO:0000313" key="3">
    <source>
        <dbReference type="EMBL" id="BAK95812.1"/>
    </source>
</evidence>
<proteinExistence type="predicted"/>
<dbReference type="Pfam" id="PF04073">
    <property type="entry name" value="tRNA_edit"/>
    <property type="match status" value="1"/>
</dbReference>
<dbReference type="Gene3D" id="3.90.960.10">
    <property type="entry name" value="YbaK/aminoacyl-tRNA synthetase-associated domain"/>
    <property type="match status" value="1"/>
</dbReference>
<dbReference type="AlphaFoldDB" id="A0AAN1SJ17"/>
<evidence type="ECO:0000256" key="1">
    <source>
        <dbReference type="ARBA" id="ARBA00022917"/>
    </source>
</evidence>
<name>A0AAN1SJ17_TETHN</name>
<gene>
    <name evidence="3" type="ordered locus">TEH_24850</name>
</gene>
<dbReference type="Proteomes" id="UP000002663">
    <property type="component" value="Chromosome"/>
</dbReference>
<accession>A0AAN1SJ17</accession>
<dbReference type="GO" id="GO:0006412">
    <property type="term" value="P:translation"/>
    <property type="evidence" value="ECO:0007669"/>
    <property type="project" value="UniProtKB-KW"/>
</dbReference>
<dbReference type="KEGG" id="thl:TEH_24850"/>
<reference evidence="3 4" key="1">
    <citation type="submission" date="2011-01" db="EMBL/GenBank/DDBJ databases">
        <title>Whole genome sequence of Tetragenococcus halophilus NBRC 12172.</title>
        <authorList>
            <person name="Nakazawa H."/>
            <person name="Omata S."/>
            <person name="Koga C."/>
            <person name="Watanabe Y."/>
            <person name="Katano Y."/>
            <person name="Ito N."/>
            <person name="Tsukatani N."/>
            <person name="Ankai A."/>
            <person name="Oguchi A."/>
            <person name="Fukui S."/>
            <person name="Yashiro I."/>
            <person name="Kamata S."/>
            <person name="Hashimoto Y."/>
            <person name="Yamazaki J."/>
            <person name="Taguchi H."/>
            <person name="Tanaka A."/>
            <person name="Koyama T."/>
            <person name="Ichige A."/>
            <person name="Hanya Y."/>
            <person name="Tanikawa S."/>
            <person name="Yamazaki S."/>
            <person name="Fujita N."/>
        </authorList>
    </citation>
    <scope>NUCLEOTIDE SEQUENCE [LARGE SCALE GENOMIC DNA]</scope>
    <source>
        <strain evidence="4">DSM 20338 / JCM 20259 / NCIMB 9735 / NBRC 12172</strain>
    </source>
</reference>
<evidence type="ECO:0000259" key="2">
    <source>
        <dbReference type="Pfam" id="PF04073"/>
    </source>
</evidence>
<organism evidence="3 4">
    <name type="scientific">Tetragenococcus halophilus (strain DSM 20338 / JCM 20259 / NCIMB 9735 / NBRC 12172)</name>
    <name type="common">Pediococcus halophilus</name>
    <dbReference type="NCBI Taxonomy" id="945021"/>
    <lineage>
        <taxon>Bacteria</taxon>
        <taxon>Bacillati</taxon>
        <taxon>Bacillota</taxon>
        <taxon>Bacilli</taxon>
        <taxon>Lactobacillales</taxon>
        <taxon>Enterococcaceae</taxon>
        <taxon>Tetragenococcus</taxon>
    </lineage>
</organism>
<protein>
    <recommendedName>
        <fullName evidence="2">YbaK/aminoacyl-tRNA synthetase-associated domain-containing protein</fullName>
    </recommendedName>
</protein>
<dbReference type="InterPro" id="IPR007214">
    <property type="entry name" value="YbaK/aa-tRNA-synth-assoc-dom"/>
</dbReference>
<dbReference type="CDD" id="cd04332">
    <property type="entry name" value="YbaK_like"/>
    <property type="match status" value="1"/>
</dbReference>
<dbReference type="GO" id="GO:0002161">
    <property type="term" value="F:aminoacyl-tRNA deacylase activity"/>
    <property type="evidence" value="ECO:0007669"/>
    <property type="project" value="InterPro"/>
</dbReference>
<dbReference type="EMBL" id="AP012046">
    <property type="protein sequence ID" value="BAK95812.1"/>
    <property type="molecule type" value="Genomic_DNA"/>
</dbReference>
<feature type="domain" description="YbaK/aminoacyl-tRNA synthetase-associated" evidence="2">
    <location>
        <begin position="57"/>
        <end position="140"/>
    </location>
</feature>